<feature type="transmembrane region" description="Helical" evidence="1">
    <location>
        <begin position="148"/>
        <end position="166"/>
    </location>
</feature>
<keyword evidence="1" id="KW-0472">Membrane</keyword>
<accession>A0A1E5UC35</accession>
<reference evidence="2 3" key="1">
    <citation type="submission" date="2016-09" db="EMBL/GenBank/DDBJ databases">
        <authorList>
            <person name="Capua I."/>
            <person name="De Benedictis P."/>
            <person name="Joannis T."/>
            <person name="Lombin L.H."/>
            <person name="Cattoli G."/>
        </authorList>
    </citation>
    <scope>NUCLEOTIDE SEQUENCE [LARGE SCALE GENOMIC DNA]</scope>
    <source>
        <strain evidence="2 3">NRS-1</strain>
    </source>
</reference>
<gene>
    <name evidence="2" type="ORF">BHF72_0723</name>
</gene>
<keyword evidence="3" id="KW-1185">Reference proteome</keyword>
<feature type="transmembrane region" description="Helical" evidence="1">
    <location>
        <begin position="209"/>
        <end position="242"/>
    </location>
</feature>
<evidence type="ECO:0000313" key="3">
    <source>
        <dbReference type="Proteomes" id="UP000095601"/>
    </source>
</evidence>
<dbReference type="EMBL" id="MKGI01000078">
    <property type="protein sequence ID" value="OEL10358.1"/>
    <property type="molecule type" value="Genomic_DNA"/>
</dbReference>
<dbReference type="OrthoDB" id="1436627at2"/>
<organism evidence="2 3">
    <name type="scientific">Cloacibacterium normanense</name>
    <dbReference type="NCBI Taxonomy" id="237258"/>
    <lineage>
        <taxon>Bacteria</taxon>
        <taxon>Pseudomonadati</taxon>
        <taxon>Bacteroidota</taxon>
        <taxon>Flavobacteriia</taxon>
        <taxon>Flavobacteriales</taxon>
        <taxon>Weeksellaceae</taxon>
    </lineage>
</organism>
<protein>
    <submittedName>
        <fullName evidence="2">Putative membrane protein</fullName>
    </submittedName>
</protein>
<evidence type="ECO:0000313" key="2">
    <source>
        <dbReference type="EMBL" id="OEL10358.1"/>
    </source>
</evidence>
<dbReference type="RefSeq" id="WP_069800459.1">
    <property type="nucleotide sequence ID" value="NZ_CP034157.1"/>
</dbReference>
<comment type="caution">
    <text evidence="2">The sequence shown here is derived from an EMBL/GenBank/DDBJ whole genome shotgun (WGS) entry which is preliminary data.</text>
</comment>
<dbReference type="STRING" id="237258.SAMN04489756_105152"/>
<feature type="transmembrane region" description="Helical" evidence="1">
    <location>
        <begin position="32"/>
        <end position="57"/>
    </location>
</feature>
<sequence length="261" mass="29109">MENFTEVNQPITPKKEIGSILSHAFENFTGTFLYALVFVVIYLLAYFIFNGLLSFLIPGGGDYQNEVMRVMNDFVEDKKYDLNAITELQNSLEAARTTAVMISEVISKSITSALLAPLVVGIIYISYQFSAKKEVEFGDLFIGFRQNTAQIIIYGFITTVLIQAGLEINMLIGMYLSFAFFIGLPIVFFENTSAIEGIRKSFSLVHANFITVLVLWLLAGIIACAGFLFCLVGVLFTFPFFFTARYSIYSAICGAPYEVKS</sequence>
<evidence type="ECO:0000256" key="1">
    <source>
        <dbReference type="SAM" id="Phobius"/>
    </source>
</evidence>
<dbReference type="KEGG" id="cnr:EB819_10585"/>
<proteinExistence type="predicted"/>
<name>A0A1E5UC35_9FLAO</name>
<keyword evidence="1" id="KW-1133">Transmembrane helix</keyword>
<feature type="transmembrane region" description="Helical" evidence="1">
    <location>
        <begin position="172"/>
        <end position="189"/>
    </location>
</feature>
<feature type="transmembrane region" description="Helical" evidence="1">
    <location>
        <begin position="110"/>
        <end position="127"/>
    </location>
</feature>
<dbReference type="Proteomes" id="UP000095601">
    <property type="component" value="Unassembled WGS sequence"/>
</dbReference>
<dbReference type="AlphaFoldDB" id="A0A1E5UC35"/>
<keyword evidence="1" id="KW-0812">Transmembrane</keyword>